<evidence type="ECO:0000256" key="1">
    <source>
        <dbReference type="SAM" id="Phobius"/>
    </source>
</evidence>
<comment type="caution">
    <text evidence="3">The sequence shown here is derived from an EMBL/GenBank/DDBJ whole genome shotgun (WGS) entry which is preliminary data.</text>
</comment>
<dbReference type="STRING" id="1479485.DA73_0225090"/>
<protein>
    <submittedName>
        <fullName evidence="3">Uncharacterized protein</fullName>
    </submittedName>
</protein>
<feature type="transmembrane region" description="Helical" evidence="1">
    <location>
        <begin position="6"/>
        <end position="29"/>
    </location>
</feature>
<evidence type="ECO:0000313" key="2">
    <source>
        <dbReference type="EMBL" id="KAF3884434.1"/>
    </source>
</evidence>
<gene>
    <name evidence="3" type="ORF">DA73_0225090</name>
    <name evidence="2" type="ORF">DA73_0400002310</name>
</gene>
<keyword evidence="4" id="KW-1185">Reference proteome</keyword>
<keyword evidence="1" id="KW-1133">Transmembrane helix</keyword>
<dbReference type="Proteomes" id="UP000029738">
    <property type="component" value="Unassembled WGS sequence"/>
</dbReference>
<reference evidence="2" key="2">
    <citation type="submission" date="2019-11" db="EMBL/GenBank/DDBJ databases">
        <title>Improved Assembly of Tolypothrix boutellei genome.</title>
        <authorList>
            <person name="Sarangi A.N."/>
            <person name="Mukherjee M."/>
            <person name="Ghosh S."/>
            <person name="Singh D."/>
            <person name="Das A."/>
            <person name="Kant S."/>
            <person name="Prusty A."/>
            <person name="Tripathy S."/>
        </authorList>
    </citation>
    <scope>NUCLEOTIDE SEQUENCE</scope>
    <source>
        <strain evidence="2">VB521301</strain>
    </source>
</reference>
<keyword evidence="1" id="KW-0812">Transmembrane</keyword>
<reference evidence="3" key="1">
    <citation type="journal article" date="2015" name="Genome Announc.">
        <title>Draft Genome Sequence of Tolypothrix boutellei Strain VB521301.</title>
        <authorList>
            <person name="Chandrababunaidu M.M."/>
            <person name="Singh D."/>
            <person name="Sen D."/>
            <person name="Bhan S."/>
            <person name="Das S."/>
            <person name="Gupta A."/>
            <person name="Adhikary S.P."/>
            <person name="Tripathy S."/>
        </authorList>
    </citation>
    <scope>NUCLEOTIDE SEQUENCE</scope>
    <source>
        <strain evidence="3">VB521301</strain>
    </source>
</reference>
<dbReference type="EMBL" id="JHEG02000054">
    <property type="protein sequence ID" value="KIE09623.1"/>
    <property type="molecule type" value="Genomic_DNA"/>
</dbReference>
<proteinExistence type="predicted"/>
<dbReference type="OrthoDB" id="517654at2"/>
<dbReference type="EMBL" id="JHEG04000001">
    <property type="protein sequence ID" value="KAF3884434.1"/>
    <property type="molecule type" value="Genomic_DNA"/>
</dbReference>
<name>A0A0C1R191_9CYAN</name>
<evidence type="ECO:0000313" key="4">
    <source>
        <dbReference type="Proteomes" id="UP000029738"/>
    </source>
</evidence>
<feature type="transmembrane region" description="Helical" evidence="1">
    <location>
        <begin position="41"/>
        <end position="62"/>
    </location>
</feature>
<dbReference type="AlphaFoldDB" id="A0A0C1R191"/>
<keyword evidence="1" id="KW-0472">Membrane</keyword>
<evidence type="ECO:0000313" key="3">
    <source>
        <dbReference type="EMBL" id="KIE09623.1"/>
    </source>
</evidence>
<dbReference type="RefSeq" id="WP_038075307.1">
    <property type="nucleotide sequence ID" value="NZ_JHEG04000001.1"/>
</dbReference>
<sequence length="63" mass="6698">MLSTPTLIGLIIAVIGVVAWIGGTLRVANLELNLKTTKGRITFIFAVLHVLGGLAIIIIDLFL</sequence>
<accession>A0A0C1R191</accession>
<organism evidence="3">
    <name type="scientific">Tolypothrix bouteillei VB521301</name>
    <dbReference type="NCBI Taxonomy" id="1479485"/>
    <lineage>
        <taxon>Bacteria</taxon>
        <taxon>Bacillati</taxon>
        <taxon>Cyanobacteriota</taxon>
        <taxon>Cyanophyceae</taxon>
        <taxon>Nostocales</taxon>
        <taxon>Tolypothrichaceae</taxon>
        <taxon>Tolypothrix</taxon>
    </lineage>
</organism>